<reference evidence="3" key="2">
    <citation type="submission" date="2023-05" db="EMBL/GenBank/DDBJ databases">
        <authorList>
            <person name="Fouks B."/>
        </authorList>
    </citation>
    <scope>NUCLEOTIDE SEQUENCE</scope>
    <source>
        <strain evidence="3">Stay&amp;Tobe</strain>
        <tissue evidence="3">Testes</tissue>
    </source>
</reference>
<accession>A0AAD8ERU5</accession>
<proteinExistence type="predicted"/>
<dbReference type="AlphaFoldDB" id="A0AAD8ERU5"/>
<keyword evidence="4" id="KW-1185">Reference proteome</keyword>
<feature type="region of interest" description="Disordered" evidence="1">
    <location>
        <begin position="27"/>
        <end position="100"/>
    </location>
</feature>
<evidence type="ECO:0000313" key="4">
    <source>
        <dbReference type="Proteomes" id="UP001233999"/>
    </source>
</evidence>
<gene>
    <name evidence="3" type="ORF">L9F63_009291</name>
</gene>
<evidence type="ECO:0000256" key="2">
    <source>
        <dbReference type="SAM" id="SignalP"/>
    </source>
</evidence>
<name>A0AAD8ERU5_DIPPU</name>
<feature type="compositionally biased region" description="Gly residues" evidence="1">
    <location>
        <begin position="56"/>
        <end position="71"/>
    </location>
</feature>
<protein>
    <submittedName>
        <fullName evidence="3">Uncharacterized protein</fullName>
    </submittedName>
</protein>
<feature type="signal peptide" evidence="2">
    <location>
        <begin position="1"/>
        <end position="22"/>
    </location>
</feature>
<dbReference type="EMBL" id="JASPKZ010000423">
    <property type="protein sequence ID" value="KAJ9600403.1"/>
    <property type="molecule type" value="Genomic_DNA"/>
</dbReference>
<comment type="caution">
    <text evidence="3">The sequence shown here is derived from an EMBL/GenBank/DDBJ whole genome shotgun (WGS) entry which is preliminary data.</text>
</comment>
<organism evidence="3 4">
    <name type="scientific">Diploptera punctata</name>
    <name type="common">Pacific beetle cockroach</name>
    <dbReference type="NCBI Taxonomy" id="6984"/>
    <lineage>
        <taxon>Eukaryota</taxon>
        <taxon>Metazoa</taxon>
        <taxon>Ecdysozoa</taxon>
        <taxon>Arthropoda</taxon>
        <taxon>Hexapoda</taxon>
        <taxon>Insecta</taxon>
        <taxon>Pterygota</taxon>
        <taxon>Neoptera</taxon>
        <taxon>Polyneoptera</taxon>
        <taxon>Dictyoptera</taxon>
        <taxon>Blattodea</taxon>
        <taxon>Blaberoidea</taxon>
        <taxon>Blaberidae</taxon>
        <taxon>Diplopterinae</taxon>
        <taxon>Diploptera</taxon>
    </lineage>
</organism>
<reference evidence="3" key="1">
    <citation type="journal article" date="2023" name="IScience">
        <title>Live-bearing cockroach genome reveals convergent evolutionary mechanisms linked to viviparity in insects and beyond.</title>
        <authorList>
            <person name="Fouks B."/>
            <person name="Harrison M.C."/>
            <person name="Mikhailova A.A."/>
            <person name="Marchal E."/>
            <person name="English S."/>
            <person name="Carruthers M."/>
            <person name="Jennings E.C."/>
            <person name="Chiamaka E.L."/>
            <person name="Frigard R.A."/>
            <person name="Pippel M."/>
            <person name="Attardo G.M."/>
            <person name="Benoit J.B."/>
            <person name="Bornberg-Bauer E."/>
            <person name="Tobe S.S."/>
        </authorList>
    </citation>
    <scope>NUCLEOTIDE SEQUENCE</scope>
    <source>
        <strain evidence="3">Stay&amp;Tobe</strain>
    </source>
</reference>
<sequence>MAGASFSWCVLGLFLLAQLASPYPVPEDDFEDEGDSQVVESTIREHHHSSSYQDGHSGGGGYHGAHSGGTDDGGHVVEYEGAGTENNEQYEAAETEGDGQYSAALVDSEHHFDGHDGATIQYLKLNLNVVK</sequence>
<evidence type="ECO:0000313" key="3">
    <source>
        <dbReference type="EMBL" id="KAJ9600403.1"/>
    </source>
</evidence>
<keyword evidence="2" id="KW-0732">Signal</keyword>
<dbReference type="Proteomes" id="UP001233999">
    <property type="component" value="Unassembled WGS sequence"/>
</dbReference>
<evidence type="ECO:0000256" key="1">
    <source>
        <dbReference type="SAM" id="MobiDB-lite"/>
    </source>
</evidence>
<feature type="non-terminal residue" evidence="3">
    <location>
        <position position="131"/>
    </location>
</feature>
<feature type="chain" id="PRO_5041922539" evidence="2">
    <location>
        <begin position="23"/>
        <end position="131"/>
    </location>
</feature>